<feature type="compositionally biased region" description="Acidic residues" evidence="1">
    <location>
        <begin position="75"/>
        <end position="122"/>
    </location>
</feature>
<name>A0ABU4ATV7_9NOCA</name>
<protein>
    <submittedName>
        <fullName evidence="3">Uncharacterized protein</fullName>
    </submittedName>
</protein>
<reference evidence="3 4" key="1">
    <citation type="submission" date="2023-10" db="EMBL/GenBank/DDBJ databases">
        <title>Development of a sustainable strategy for remediation of hydrocarbon-contaminated territories based on the waste exchange concept.</title>
        <authorList>
            <person name="Krivoruchko A."/>
        </authorList>
    </citation>
    <scope>NUCLEOTIDE SEQUENCE [LARGE SCALE GENOMIC DNA]</scope>
    <source>
        <strain evidence="3 4">IEGM 1322</strain>
    </source>
</reference>
<evidence type="ECO:0000313" key="4">
    <source>
        <dbReference type="Proteomes" id="UP001185899"/>
    </source>
</evidence>
<gene>
    <name evidence="3" type="ORF">R3P95_03830</name>
</gene>
<evidence type="ECO:0000256" key="2">
    <source>
        <dbReference type="SAM" id="SignalP"/>
    </source>
</evidence>
<evidence type="ECO:0000256" key="1">
    <source>
        <dbReference type="SAM" id="MobiDB-lite"/>
    </source>
</evidence>
<organism evidence="3 4">
    <name type="scientific">Rhodococcus cercidiphylli</name>
    <dbReference type="NCBI Taxonomy" id="489916"/>
    <lineage>
        <taxon>Bacteria</taxon>
        <taxon>Bacillati</taxon>
        <taxon>Actinomycetota</taxon>
        <taxon>Actinomycetes</taxon>
        <taxon>Mycobacteriales</taxon>
        <taxon>Nocardiaceae</taxon>
        <taxon>Rhodococcus</taxon>
    </lineage>
</organism>
<comment type="caution">
    <text evidence="3">The sequence shown here is derived from an EMBL/GenBank/DDBJ whole genome shotgun (WGS) entry which is preliminary data.</text>
</comment>
<dbReference type="EMBL" id="JAWLKE010000002">
    <property type="protein sequence ID" value="MDV6229664.1"/>
    <property type="molecule type" value="Genomic_DNA"/>
</dbReference>
<feature type="compositionally biased region" description="Low complexity" evidence="1">
    <location>
        <begin position="51"/>
        <end position="65"/>
    </location>
</feature>
<evidence type="ECO:0000313" key="3">
    <source>
        <dbReference type="EMBL" id="MDV6229664.1"/>
    </source>
</evidence>
<proteinExistence type="predicted"/>
<feature type="signal peptide" evidence="2">
    <location>
        <begin position="1"/>
        <end position="26"/>
    </location>
</feature>
<dbReference type="RefSeq" id="WP_317547342.1">
    <property type="nucleotide sequence ID" value="NZ_JAWLKE010000002.1"/>
</dbReference>
<feature type="region of interest" description="Disordered" evidence="1">
    <location>
        <begin position="28"/>
        <end position="122"/>
    </location>
</feature>
<dbReference type="Proteomes" id="UP001185899">
    <property type="component" value="Unassembled WGS sequence"/>
</dbReference>
<keyword evidence="2" id="KW-0732">Signal</keyword>
<keyword evidence="4" id="KW-1185">Reference proteome</keyword>
<sequence>MRMPAKFMIVGAAAVVVTLGSVGALAIADDGPTQQRPSSISVEQPLSEADSASTPPAAPQQSASTRISDDRYGDDWDDRYDDDWDDRDDDRDDLDDLDDRNDDNDDQDDDNDDQDDDNDRDD</sequence>
<accession>A0ABU4ATV7</accession>
<feature type="chain" id="PRO_5046983660" evidence="2">
    <location>
        <begin position="27"/>
        <end position="122"/>
    </location>
</feature>
<feature type="compositionally biased region" description="Polar residues" evidence="1">
    <location>
        <begin position="32"/>
        <end position="44"/>
    </location>
</feature>